<evidence type="ECO:0000313" key="2">
    <source>
        <dbReference type="EMBL" id="BCZ84815.1"/>
    </source>
</evidence>
<dbReference type="EMBL" id="AP024958">
    <property type="protein sequence ID" value="BCZ84815.1"/>
    <property type="molecule type" value="Genomic_DNA"/>
</dbReference>
<keyword evidence="3" id="KW-1185">Reference proteome</keyword>
<keyword evidence="1" id="KW-0472">Membrane</keyword>
<keyword evidence="1" id="KW-1133">Transmembrane helix</keyword>
<dbReference type="Proteomes" id="UP001319874">
    <property type="component" value="Chromosome 4"/>
</dbReference>
<gene>
    <name evidence="2" type="ORF">PTKU64_84900</name>
</gene>
<dbReference type="RefSeq" id="WP_229517805.1">
    <property type="nucleotide sequence ID" value="NZ_AP024958.1"/>
</dbReference>
<reference evidence="2 3" key="1">
    <citation type="journal article" date="2022" name="Front. Microbiol.">
        <title>Identification and characterization of a novel class of self-sufficient cytochrome P450 hydroxylase involved in cyclohexanecarboxylate degradation in Paraburkholderia terrae strain KU-64.</title>
        <authorList>
            <person name="Yamamoto T."/>
            <person name="Hasegawa Y."/>
            <person name="Iwaki H."/>
        </authorList>
    </citation>
    <scope>NUCLEOTIDE SEQUENCE [LARGE SCALE GENOMIC DNA]</scope>
    <source>
        <strain evidence="2 3">KU-64</strain>
    </source>
</reference>
<feature type="transmembrane region" description="Helical" evidence="1">
    <location>
        <begin position="167"/>
        <end position="189"/>
    </location>
</feature>
<evidence type="ECO:0000313" key="3">
    <source>
        <dbReference type="Proteomes" id="UP001319874"/>
    </source>
</evidence>
<name>A0ABN6JV17_9BURK</name>
<sequence>MIDPKVILQLFGTLATVVGIPKLYLDSSLALRSRLREEYKFAKEYLTDLDCEGGLHPYLREKGSEAITGRRDANPEHVEYLLALLKPSEALQLYAVSKEYLETEYTNGNRYLQNPNRSGVVRLVFKKKYRKRWKRSVIKWGFFVLYCIPASSLMWTPELIRLMVHDLNGQLAFAGVWFVTAFLLGWFFISRARRVSWAALLIKKIAEDREIKEHIRLREKAE</sequence>
<protein>
    <submittedName>
        <fullName evidence="2">Uncharacterized protein</fullName>
    </submittedName>
</protein>
<feature type="transmembrane region" description="Helical" evidence="1">
    <location>
        <begin position="137"/>
        <end position="155"/>
    </location>
</feature>
<proteinExistence type="predicted"/>
<accession>A0ABN6JV17</accession>
<organism evidence="2 3">
    <name type="scientific">Paraburkholderia terrae</name>
    <dbReference type="NCBI Taxonomy" id="311230"/>
    <lineage>
        <taxon>Bacteria</taxon>
        <taxon>Pseudomonadati</taxon>
        <taxon>Pseudomonadota</taxon>
        <taxon>Betaproteobacteria</taxon>
        <taxon>Burkholderiales</taxon>
        <taxon>Burkholderiaceae</taxon>
        <taxon>Paraburkholderia</taxon>
    </lineage>
</organism>
<evidence type="ECO:0000256" key="1">
    <source>
        <dbReference type="SAM" id="Phobius"/>
    </source>
</evidence>
<keyword evidence="1" id="KW-0812">Transmembrane</keyword>